<feature type="transmembrane region" description="Helical" evidence="5">
    <location>
        <begin position="6"/>
        <end position="25"/>
    </location>
</feature>
<keyword evidence="4" id="KW-0732">Signal</keyword>
<evidence type="ECO:0000313" key="6">
    <source>
        <dbReference type="EMBL" id="VDN50401.1"/>
    </source>
</evidence>
<keyword evidence="5" id="KW-0472">Membrane</keyword>
<dbReference type="WBParaSite" id="DME_0000401001-mRNA-1">
    <property type="protein sequence ID" value="DME_0000401001-mRNA-1"/>
    <property type="gene ID" value="DME_0000401001"/>
</dbReference>
<evidence type="ECO:0000256" key="2">
    <source>
        <dbReference type="ARBA" id="ARBA00010112"/>
    </source>
</evidence>
<reference evidence="9" key="1">
    <citation type="submission" date="2017-02" db="UniProtKB">
        <authorList>
            <consortium name="WormBaseParasite"/>
        </authorList>
    </citation>
    <scope>IDENTIFICATION</scope>
</reference>
<comment type="subcellular location">
    <subcellularLocation>
        <location evidence="1">Secreted</location>
    </subcellularLocation>
</comment>
<reference evidence="6 8" key="2">
    <citation type="submission" date="2018-11" db="EMBL/GenBank/DDBJ databases">
        <authorList>
            <consortium name="Pathogen Informatics"/>
        </authorList>
    </citation>
    <scope>NUCLEOTIDE SEQUENCE [LARGE SCALE GENOMIC DNA]</scope>
</reference>
<dbReference type="Gene3D" id="2.60.40.3330">
    <property type="match status" value="1"/>
</dbReference>
<dbReference type="Pfam" id="PF01060">
    <property type="entry name" value="TTR-52"/>
    <property type="match status" value="1"/>
</dbReference>
<gene>
    <name evidence="6" type="ORF">DME_LOCUS374</name>
</gene>
<dbReference type="EMBL" id="UYYG01000003">
    <property type="protein sequence ID" value="VDN50401.1"/>
    <property type="molecule type" value="Genomic_DNA"/>
</dbReference>
<keyword evidence="5" id="KW-0812">Transmembrane</keyword>
<dbReference type="Proteomes" id="UP000038040">
    <property type="component" value="Unplaced"/>
</dbReference>
<proteinExistence type="inferred from homology"/>
<evidence type="ECO:0000313" key="8">
    <source>
        <dbReference type="Proteomes" id="UP000274756"/>
    </source>
</evidence>
<evidence type="ECO:0000313" key="9">
    <source>
        <dbReference type="WBParaSite" id="DME_0000401001-mRNA-1"/>
    </source>
</evidence>
<comment type="similarity">
    <text evidence="2">Belongs to the nematode transthyretin-like family.</text>
</comment>
<evidence type="ECO:0000256" key="4">
    <source>
        <dbReference type="ARBA" id="ARBA00022729"/>
    </source>
</evidence>
<keyword evidence="8" id="KW-1185">Reference proteome</keyword>
<evidence type="ECO:0000256" key="5">
    <source>
        <dbReference type="SAM" id="Phobius"/>
    </source>
</evidence>
<protein>
    <submittedName>
        <fullName evidence="9">Transthyretin-like family protein</fullName>
    </submittedName>
</protein>
<evidence type="ECO:0000256" key="1">
    <source>
        <dbReference type="ARBA" id="ARBA00004613"/>
    </source>
</evidence>
<sequence>MALMKSVVIYIILVNVAAGMLMEVLHPTRTIELKGILYCAYEPITMGNVTIRLYDDYLGLYRKEIATAKPDKNGNFSIFGRNRAFIDLNPILTVEHHCVRNKYEPNCTVTGGYVVPSGYTATVYDIGYVNVNLLNDRYEKICS</sequence>
<dbReference type="AlphaFoldDB" id="A0A0N4UA56"/>
<dbReference type="InterPro" id="IPR001534">
    <property type="entry name" value="Transthyretin-like"/>
</dbReference>
<evidence type="ECO:0000313" key="7">
    <source>
        <dbReference type="Proteomes" id="UP000038040"/>
    </source>
</evidence>
<organism evidence="7 9">
    <name type="scientific">Dracunculus medinensis</name>
    <name type="common">Guinea worm</name>
    <dbReference type="NCBI Taxonomy" id="318479"/>
    <lineage>
        <taxon>Eukaryota</taxon>
        <taxon>Metazoa</taxon>
        <taxon>Ecdysozoa</taxon>
        <taxon>Nematoda</taxon>
        <taxon>Chromadorea</taxon>
        <taxon>Rhabditida</taxon>
        <taxon>Spirurina</taxon>
        <taxon>Dracunculoidea</taxon>
        <taxon>Dracunculidae</taxon>
        <taxon>Dracunculus</taxon>
    </lineage>
</organism>
<name>A0A0N4UA56_DRAME</name>
<dbReference type="GO" id="GO:0005576">
    <property type="term" value="C:extracellular region"/>
    <property type="evidence" value="ECO:0007669"/>
    <property type="project" value="UniProtKB-SubCell"/>
</dbReference>
<keyword evidence="3" id="KW-0964">Secreted</keyword>
<evidence type="ECO:0000256" key="3">
    <source>
        <dbReference type="ARBA" id="ARBA00022525"/>
    </source>
</evidence>
<accession>A0A0N4UA56</accession>
<dbReference type="Proteomes" id="UP000274756">
    <property type="component" value="Unassembled WGS sequence"/>
</dbReference>
<dbReference type="InterPro" id="IPR038479">
    <property type="entry name" value="Transthyretin-like_sf"/>
</dbReference>
<keyword evidence="5" id="KW-1133">Transmembrane helix</keyword>
<dbReference type="GO" id="GO:0009986">
    <property type="term" value="C:cell surface"/>
    <property type="evidence" value="ECO:0007669"/>
    <property type="project" value="InterPro"/>
</dbReference>